<dbReference type="GO" id="GO:0000271">
    <property type="term" value="P:polysaccharide biosynthetic process"/>
    <property type="evidence" value="ECO:0007669"/>
    <property type="project" value="InterPro"/>
</dbReference>
<dbReference type="EMBL" id="PREU01000002">
    <property type="protein sequence ID" value="PPA77322.1"/>
    <property type="molecule type" value="Genomic_DNA"/>
</dbReference>
<feature type="domain" description="GtrA/DPMS transmembrane" evidence="7">
    <location>
        <begin position="13"/>
        <end position="125"/>
    </location>
</feature>
<dbReference type="InterPro" id="IPR007267">
    <property type="entry name" value="GtrA_DPMS_TM"/>
</dbReference>
<evidence type="ECO:0000259" key="7">
    <source>
        <dbReference type="Pfam" id="PF04138"/>
    </source>
</evidence>
<organism evidence="8 9">
    <name type="scientific">Achromobacter spanius</name>
    <dbReference type="NCBI Taxonomy" id="217203"/>
    <lineage>
        <taxon>Bacteria</taxon>
        <taxon>Pseudomonadati</taxon>
        <taxon>Pseudomonadota</taxon>
        <taxon>Betaproteobacteria</taxon>
        <taxon>Burkholderiales</taxon>
        <taxon>Alcaligenaceae</taxon>
        <taxon>Achromobacter</taxon>
    </lineage>
</organism>
<keyword evidence="3 6" id="KW-0812">Transmembrane</keyword>
<dbReference type="PANTHER" id="PTHR38459:SF1">
    <property type="entry name" value="PROPHAGE BACTOPRENOL-LINKED GLUCOSE TRANSLOCASE HOMOLOG"/>
    <property type="match status" value="1"/>
</dbReference>
<evidence type="ECO:0000256" key="2">
    <source>
        <dbReference type="ARBA" id="ARBA00009399"/>
    </source>
</evidence>
<keyword evidence="4 6" id="KW-1133">Transmembrane helix</keyword>
<comment type="caution">
    <text evidence="8">The sequence shown here is derived from an EMBL/GenBank/DDBJ whole genome shotgun (WGS) entry which is preliminary data.</text>
</comment>
<dbReference type="Proteomes" id="UP000239990">
    <property type="component" value="Unassembled WGS sequence"/>
</dbReference>
<reference evidence="8 9" key="1">
    <citation type="submission" date="2018-02" db="EMBL/GenBank/DDBJ databases">
        <title>Draft Genome of Achromobacter spanius stain 6.</title>
        <authorList>
            <person name="Gunasekera T.S."/>
            <person name="Radwan O."/>
            <person name="Ruiz O.N."/>
        </authorList>
    </citation>
    <scope>NUCLEOTIDE SEQUENCE [LARGE SCALE GENOMIC DNA]</scope>
    <source>
        <strain evidence="8 9">6</strain>
    </source>
</reference>
<protein>
    <submittedName>
        <fullName evidence="8">GtrA family protein</fullName>
    </submittedName>
</protein>
<evidence type="ECO:0000256" key="1">
    <source>
        <dbReference type="ARBA" id="ARBA00004141"/>
    </source>
</evidence>
<feature type="transmembrane region" description="Helical" evidence="6">
    <location>
        <begin position="39"/>
        <end position="57"/>
    </location>
</feature>
<name>A0A2S5GW59_9BURK</name>
<feature type="transmembrane region" description="Helical" evidence="6">
    <location>
        <begin position="12"/>
        <end position="33"/>
    </location>
</feature>
<dbReference type="OrthoDB" id="9098331at2"/>
<evidence type="ECO:0000313" key="9">
    <source>
        <dbReference type="Proteomes" id="UP000239990"/>
    </source>
</evidence>
<comment type="similarity">
    <text evidence="2">Belongs to the GtrA family.</text>
</comment>
<dbReference type="Pfam" id="PF04138">
    <property type="entry name" value="GtrA_DPMS_TM"/>
    <property type="match status" value="1"/>
</dbReference>
<gene>
    <name evidence="8" type="ORF">C4E15_04640</name>
</gene>
<dbReference type="PANTHER" id="PTHR38459">
    <property type="entry name" value="PROPHAGE BACTOPRENOL-LINKED GLUCOSE TRANSLOCASE HOMOLOG"/>
    <property type="match status" value="1"/>
</dbReference>
<evidence type="ECO:0000256" key="5">
    <source>
        <dbReference type="ARBA" id="ARBA00023136"/>
    </source>
</evidence>
<evidence type="ECO:0000313" key="8">
    <source>
        <dbReference type="EMBL" id="PPA77322.1"/>
    </source>
</evidence>
<evidence type="ECO:0000256" key="3">
    <source>
        <dbReference type="ARBA" id="ARBA00022692"/>
    </source>
</evidence>
<dbReference type="GO" id="GO:0005886">
    <property type="term" value="C:plasma membrane"/>
    <property type="evidence" value="ECO:0007669"/>
    <property type="project" value="TreeGrafter"/>
</dbReference>
<dbReference type="InterPro" id="IPR051401">
    <property type="entry name" value="GtrA_CellWall_Glycosyl"/>
</dbReference>
<keyword evidence="5 6" id="KW-0472">Membrane</keyword>
<feature type="transmembrane region" description="Helical" evidence="6">
    <location>
        <begin position="103"/>
        <end position="125"/>
    </location>
</feature>
<feature type="transmembrane region" description="Helical" evidence="6">
    <location>
        <begin position="77"/>
        <end position="97"/>
    </location>
</feature>
<accession>A0A2S5GW59</accession>
<evidence type="ECO:0000256" key="4">
    <source>
        <dbReference type="ARBA" id="ARBA00022989"/>
    </source>
</evidence>
<comment type="subcellular location">
    <subcellularLocation>
        <location evidence="1">Membrane</location>
        <topology evidence="1">Multi-pass membrane protein</topology>
    </subcellularLocation>
</comment>
<proteinExistence type="inferred from homology"/>
<evidence type="ECO:0000256" key="6">
    <source>
        <dbReference type="SAM" id="Phobius"/>
    </source>
</evidence>
<sequence length="133" mass="14934">MSRWKNEVGRLMRYAISGGLNTVVGFGIIFALMGLGVSAVLANIIGYTVGFIQSFFFSKKFVFRSDGKMASEGLRYLYMFVICFLLNLAVLKILLAYDVRPLLAQLAAACTYSGFMYVLSAWLVFRPKRQDDI</sequence>
<dbReference type="AlphaFoldDB" id="A0A2S5GW59"/>